<dbReference type="SUPFAM" id="SSF50341">
    <property type="entry name" value="CheW-like"/>
    <property type="match status" value="1"/>
</dbReference>
<proteinExistence type="predicted"/>
<dbReference type="GO" id="GO:0006935">
    <property type="term" value="P:chemotaxis"/>
    <property type="evidence" value="ECO:0007669"/>
    <property type="project" value="InterPro"/>
</dbReference>
<name>G2E558_9GAMM</name>
<evidence type="ECO:0000313" key="1">
    <source>
        <dbReference type="EMBL" id="EGV28982.1"/>
    </source>
</evidence>
<protein>
    <recommendedName>
        <fullName evidence="3">CheW domain protein</fullName>
    </recommendedName>
</protein>
<dbReference type="InterPro" id="IPR036061">
    <property type="entry name" value="CheW-like_dom_sf"/>
</dbReference>
<dbReference type="eggNOG" id="ENOG502ZH94">
    <property type="taxonomic scope" value="Bacteria"/>
</dbReference>
<dbReference type="STRING" id="765913.ThidrDRAFT_3421"/>
<reference evidence="1 2" key="1">
    <citation type="submission" date="2011-06" db="EMBL/GenBank/DDBJ databases">
        <title>The draft genome of Thiorhodococcus drewsii AZ1.</title>
        <authorList>
            <consortium name="US DOE Joint Genome Institute (JGI-PGF)"/>
            <person name="Lucas S."/>
            <person name="Han J."/>
            <person name="Lapidus A."/>
            <person name="Cheng J.-F."/>
            <person name="Goodwin L."/>
            <person name="Pitluck S."/>
            <person name="Peters L."/>
            <person name="Land M.L."/>
            <person name="Hauser L."/>
            <person name="Vogl K."/>
            <person name="Liu Z."/>
            <person name="Imhoff J."/>
            <person name="Thiel V."/>
            <person name="Frigaard N.-U."/>
            <person name="Bryant D.A."/>
            <person name="Woyke T.J."/>
        </authorList>
    </citation>
    <scope>NUCLEOTIDE SEQUENCE [LARGE SCALE GENOMIC DNA]</scope>
    <source>
        <strain evidence="1 2">AZ1</strain>
    </source>
</reference>
<evidence type="ECO:0008006" key="3">
    <source>
        <dbReference type="Google" id="ProtNLM"/>
    </source>
</evidence>
<organism evidence="1 2">
    <name type="scientific">Thiorhodococcus drewsii AZ1</name>
    <dbReference type="NCBI Taxonomy" id="765913"/>
    <lineage>
        <taxon>Bacteria</taxon>
        <taxon>Pseudomonadati</taxon>
        <taxon>Pseudomonadota</taxon>
        <taxon>Gammaproteobacteria</taxon>
        <taxon>Chromatiales</taxon>
        <taxon>Chromatiaceae</taxon>
        <taxon>Thiorhodococcus</taxon>
    </lineage>
</organism>
<comment type="caution">
    <text evidence="1">The sequence shown here is derived from an EMBL/GenBank/DDBJ whole genome shotgun (WGS) entry which is preliminary data.</text>
</comment>
<keyword evidence="2" id="KW-1185">Reference proteome</keyword>
<dbReference type="GO" id="GO:0007165">
    <property type="term" value="P:signal transduction"/>
    <property type="evidence" value="ECO:0007669"/>
    <property type="project" value="InterPro"/>
</dbReference>
<dbReference type="Proteomes" id="UP000004200">
    <property type="component" value="Unassembled WGS sequence"/>
</dbReference>
<evidence type="ECO:0000313" key="2">
    <source>
        <dbReference type="Proteomes" id="UP000004200"/>
    </source>
</evidence>
<accession>G2E558</accession>
<dbReference type="AlphaFoldDB" id="G2E558"/>
<gene>
    <name evidence="1" type="ORF">ThidrDRAFT_3421</name>
</gene>
<sequence>MSRTMDQQATDASGIDLVRFRVGTLTLAVERAKVLGMCETQDPLAPSLADLLQMQESAAPAASLGRLLEFDHPDGPHSLRVDEPVIHWRLPTSDLRPLPPLLAARQGLACVRALACVGHPPDDTLIIVLDAWLLPRRVTAADDVHSPDD</sequence>
<dbReference type="EMBL" id="AFWT01000029">
    <property type="protein sequence ID" value="EGV28982.1"/>
    <property type="molecule type" value="Genomic_DNA"/>
</dbReference>